<dbReference type="GO" id="GO:0010181">
    <property type="term" value="F:FMN binding"/>
    <property type="evidence" value="ECO:0007669"/>
    <property type="project" value="InterPro"/>
</dbReference>
<dbReference type="PANTHER" id="PTHR14359:SF6">
    <property type="entry name" value="PHOSPHOPANTOTHENOYLCYSTEINE DECARBOXYLASE"/>
    <property type="match status" value="1"/>
</dbReference>
<feature type="domain" description="Flavoprotein" evidence="3">
    <location>
        <begin position="7"/>
        <end position="180"/>
    </location>
</feature>
<dbReference type="PANTHER" id="PTHR14359">
    <property type="entry name" value="HOMO-OLIGOMERIC FLAVIN CONTAINING CYS DECARBOXYLASE FAMILY"/>
    <property type="match status" value="1"/>
</dbReference>
<dbReference type="GO" id="GO:0071513">
    <property type="term" value="C:phosphopantothenoylcysteine decarboxylase complex"/>
    <property type="evidence" value="ECO:0007669"/>
    <property type="project" value="TreeGrafter"/>
</dbReference>
<evidence type="ECO:0000256" key="1">
    <source>
        <dbReference type="ARBA" id="ARBA00022793"/>
    </source>
</evidence>
<gene>
    <name evidence="5" type="ORF">MNBD_GAMMA17-2149</name>
</gene>
<dbReference type="SUPFAM" id="SSF102645">
    <property type="entry name" value="CoaB-like"/>
    <property type="match status" value="1"/>
</dbReference>
<dbReference type="NCBIfam" id="TIGR00521">
    <property type="entry name" value="coaBC_dfp"/>
    <property type="match status" value="1"/>
</dbReference>
<dbReference type="Pfam" id="PF02441">
    <property type="entry name" value="Flavoprotein"/>
    <property type="match status" value="1"/>
</dbReference>
<reference evidence="5" key="1">
    <citation type="submission" date="2018-06" db="EMBL/GenBank/DDBJ databases">
        <authorList>
            <person name="Zhirakovskaya E."/>
        </authorList>
    </citation>
    <scope>NUCLEOTIDE SEQUENCE</scope>
</reference>
<dbReference type="Gene3D" id="3.40.50.10300">
    <property type="entry name" value="CoaB-like"/>
    <property type="match status" value="1"/>
</dbReference>
<dbReference type="GO" id="GO:0004632">
    <property type="term" value="F:phosphopantothenate--cysteine ligase activity"/>
    <property type="evidence" value="ECO:0007669"/>
    <property type="project" value="UniProtKB-EC"/>
</dbReference>
<dbReference type="GO" id="GO:0015937">
    <property type="term" value="P:coenzyme A biosynthetic process"/>
    <property type="evidence" value="ECO:0007669"/>
    <property type="project" value="InterPro"/>
</dbReference>
<feature type="domain" description="DNA/pantothenate metabolism flavoprotein C-terminal" evidence="4">
    <location>
        <begin position="186"/>
        <end position="393"/>
    </location>
</feature>
<dbReference type="EC" id="4.1.1.36" evidence="5"/>
<evidence type="ECO:0000259" key="4">
    <source>
        <dbReference type="Pfam" id="PF04127"/>
    </source>
</evidence>
<dbReference type="Pfam" id="PF04127">
    <property type="entry name" value="DFP"/>
    <property type="match status" value="1"/>
</dbReference>
<evidence type="ECO:0000259" key="3">
    <source>
        <dbReference type="Pfam" id="PF02441"/>
    </source>
</evidence>
<keyword evidence="2 5" id="KW-0456">Lyase</keyword>
<protein>
    <submittedName>
        <fullName evidence="5">Phosphopantothenoylcysteine decarboxylase / Phosphopantothenoylcysteine synthetase</fullName>
        <ecNumber evidence="5">4.1.1.36</ecNumber>
        <ecNumber evidence="5">6.3.2.5</ecNumber>
    </submittedName>
</protein>
<dbReference type="GO" id="GO:0004633">
    <property type="term" value="F:phosphopantothenoylcysteine decarboxylase activity"/>
    <property type="evidence" value="ECO:0007669"/>
    <property type="project" value="UniProtKB-EC"/>
</dbReference>
<dbReference type="InterPro" id="IPR036551">
    <property type="entry name" value="Flavin_trans-like"/>
</dbReference>
<accession>A0A3B0ZU44</accession>
<dbReference type="InterPro" id="IPR005252">
    <property type="entry name" value="CoaBC"/>
</dbReference>
<name>A0A3B0ZU44_9ZZZZ</name>
<dbReference type="InterPro" id="IPR003382">
    <property type="entry name" value="Flavoprotein"/>
</dbReference>
<organism evidence="5">
    <name type="scientific">hydrothermal vent metagenome</name>
    <dbReference type="NCBI Taxonomy" id="652676"/>
    <lineage>
        <taxon>unclassified sequences</taxon>
        <taxon>metagenomes</taxon>
        <taxon>ecological metagenomes</taxon>
    </lineage>
</organism>
<dbReference type="HAMAP" id="MF_02225">
    <property type="entry name" value="CoaBC"/>
    <property type="match status" value="1"/>
</dbReference>
<dbReference type="AlphaFoldDB" id="A0A3B0ZU44"/>
<dbReference type="GO" id="GO:0015941">
    <property type="term" value="P:pantothenate catabolic process"/>
    <property type="evidence" value="ECO:0007669"/>
    <property type="project" value="InterPro"/>
</dbReference>
<dbReference type="SUPFAM" id="SSF52507">
    <property type="entry name" value="Homo-oligomeric flavin-containing Cys decarboxylases, HFCD"/>
    <property type="match status" value="1"/>
</dbReference>
<dbReference type="InterPro" id="IPR035929">
    <property type="entry name" value="CoaB-like_sf"/>
</dbReference>
<keyword evidence="5" id="KW-0436">Ligase</keyword>
<dbReference type="InterPro" id="IPR007085">
    <property type="entry name" value="DNA/pantothenate-metab_flavo_C"/>
</dbReference>
<evidence type="ECO:0000256" key="2">
    <source>
        <dbReference type="ARBA" id="ARBA00023239"/>
    </source>
</evidence>
<dbReference type="EMBL" id="UOFQ01000011">
    <property type="protein sequence ID" value="VAW84954.1"/>
    <property type="molecule type" value="Genomic_DNA"/>
</dbReference>
<dbReference type="Gene3D" id="3.40.50.1950">
    <property type="entry name" value="Flavin prenyltransferase-like"/>
    <property type="match status" value="1"/>
</dbReference>
<keyword evidence="1" id="KW-0210">Decarboxylase</keyword>
<proteinExistence type="inferred from homology"/>
<sequence>MAKLANKRILLGVTGSIAAYKSAELVRRLIDAGATVQVVMTEAAQAFVTPFTLQTLSGRPVHCALMDADAEATMGHIEQARWADLIVVVPASANFIARLAHGRADDLLSAICLASAAPLAVAPAMNQQMWANAATQANVAILAERGVTLLGPAVGEQACGDVGAGRMLEPDQIVARCTEQFEVGVLAGCRVLVTAGPTQEDIDPVRYISNRSSGKMGFSIAAAAAEAGALVTLISGPVALDTPARVSRIDVRSAAQMLAAVQAYEAPDIVIAAAAVADYRPLQVAAQKIKKQAGSAQLSLEQTPDILATIAENRGDMFVVGFAAETEHLEKNARVKLEKKSLDLIAANWVGGERGGFDSDENALTVLWPNGGVELPMVSKEKLARLLIEIVAEKFDAKNSTKNS</sequence>
<evidence type="ECO:0000313" key="5">
    <source>
        <dbReference type="EMBL" id="VAW84954.1"/>
    </source>
</evidence>
<dbReference type="EC" id="6.3.2.5" evidence="5"/>